<dbReference type="STRING" id="386301.SAMN05216282_106125"/>
<keyword evidence="3" id="KW-1185">Reference proteome</keyword>
<dbReference type="OrthoDB" id="5117255at2"/>
<evidence type="ECO:0000313" key="3">
    <source>
        <dbReference type="Proteomes" id="UP000198701"/>
    </source>
</evidence>
<accession>A0A1G9C2U1</accession>
<protein>
    <submittedName>
        <fullName evidence="2">Uncharacterized protein</fullName>
    </submittedName>
</protein>
<feature type="compositionally biased region" description="Polar residues" evidence="1">
    <location>
        <begin position="1"/>
        <end position="11"/>
    </location>
</feature>
<evidence type="ECO:0000313" key="2">
    <source>
        <dbReference type="EMBL" id="SDK46009.1"/>
    </source>
</evidence>
<reference evidence="2 3" key="1">
    <citation type="submission" date="2016-10" db="EMBL/GenBank/DDBJ databases">
        <authorList>
            <person name="de Groot N.N."/>
        </authorList>
    </citation>
    <scope>NUCLEOTIDE SEQUENCE [LARGE SCALE GENOMIC DNA]</scope>
    <source>
        <strain evidence="2 3">CGMCC 1.5382</strain>
    </source>
</reference>
<dbReference type="RefSeq" id="WP_092322945.1">
    <property type="nucleotide sequence ID" value="NZ_FNFU01000006.1"/>
</dbReference>
<feature type="region of interest" description="Disordered" evidence="1">
    <location>
        <begin position="1"/>
        <end position="43"/>
    </location>
</feature>
<evidence type="ECO:0000256" key="1">
    <source>
        <dbReference type="SAM" id="MobiDB-lite"/>
    </source>
</evidence>
<dbReference type="Proteomes" id="UP000198701">
    <property type="component" value="Unassembled WGS sequence"/>
</dbReference>
<organism evidence="2 3">
    <name type="scientific">Cryobacterium psychrotolerans</name>
    <dbReference type="NCBI Taxonomy" id="386301"/>
    <lineage>
        <taxon>Bacteria</taxon>
        <taxon>Bacillati</taxon>
        <taxon>Actinomycetota</taxon>
        <taxon>Actinomycetes</taxon>
        <taxon>Micrococcales</taxon>
        <taxon>Microbacteriaceae</taxon>
        <taxon>Cryobacterium</taxon>
    </lineage>
</organism>
<name>A0A1G9C2U1_9MICO</name>
<proteinExistence type="predicted"/>
<sequence length="80" mass="8659">MATGSTGTYTAKLTDGPLEGKTITTPFLESGDPQPRLEIPADSGAKRYLYSRGSGLEFGSSDHPDRPTAVDYRYLEALFD</sequence>
<dbReference type="EMBL" id="FNFU01000006">
    <property type="protein sequence ID" value="SDK46009.1"/>
    <property type="molecule type" value="Genomic_DNA"/>
</dbReference>
<gene>
    <name evidence="2" type="ORF">SAMN05216282_106125</name>
</gene>
<dbReference type="AlphaFoldDB" id="A0A1G9C2U1"/>